<evidence type="ECO:0000313" key="2">
    <source>
        <dbReference type="EMBL" id="KAK0715226.1"/>
    </source>
</evidence>
<evidence type="ECO:0000313" key="3">
    <source>
        <dbReference type="Proteomes" id="UP001172102"/>
    </source>
</evidence>
<accession>A0AA40AG42</accession>
<reference evidence="2" key="1">
    <citation type="submission" date="2023-06" db="EMBL/GenBank/DDBJ databases">
        <title>Genome-scale phylogeny and comparative genomics of the fungal order Sordariales.</title>
        <authorList>
            <consortium name="Lawrence Berkeley National Laboratory"/>
            <person name="Hensen N."/>
            <person name="Bonometti L."/>
            <person name="Westerberg I."/>
            <person name="Brannstrom I.O."/>
            <person name="Guillou S."/>
            <person name="Cros-Aarteil S."/>
            <person name="Calhoun S."/>
            <person name="Haridas S."/>
            <person name="Kuo A."/>
            <person name="Mondo S."/>
            <person name="Pangilinan J."/>
            <person name="Riley R."/>
            <person name="Labutti K."/>
            <person name="Andreopoulos B."/>
            <person name="Lipzen A."/>
            <person name="Chen C."/>
            <person name="Yanf M."/>
            <person name="Daum C."/>
            <person name="Ng V."/>
            <person name="Clum A."/>
            <person name="Steindorff A."/>
            <person name="Ohm R."/>
            <person name="Martin F."/>
            <person name="Silar P."/>
            <person name="Natvig D."/>
            <person name="Lalanne C."/>
            <person name="Gautier V."/>
            <person name="Ament-Velasquez S.L."/>
            <person name="Kruys A."/>
            <person name="Hutchinson M.I."/>
            <person name="Powell A.J."/>
            <person name="Barry K."/>
            <person name="Miller A.N."/>
            <person name="Grigoriev I.V."/>
            <person name="Debuchy R."/>
            <person name="Gladieux P."/>
            <person name="Thoren M.H."/>
            <person name="Johannesson H."/>
        </authorList>
    </citation>
    <scope>NUCLEOTIDE SEQUENCE</scope>
    <source>
        <strain evidence="2">SMH4607-1</strain>
    </source>
</reference>
<dbReference type="EMBL" id="JAUKUA010000004">
    <property type="protein sequence ID" value="KAK0715226.1"/>
    <property type="molecule type" value="Genomic_DNA"/>
</dbReference>
<sequence length="220" mass="24506">MADDSTERIMADQDTERTAPDQSAERSYFLTAESILYRGASISLATCSGYCPSQLTKRILSPCQELHTQATLLRGRPGRQGAGPQEQNEGRQTKHRELRGVRLALVKLVTPQFATLRAPGALECMNQGVVWPRSASPASPYNELAVKKPEVLHTLTDLWVLDTFKPISIQPPRHVRPLQLVDSDKNIHAVPFLCYPVTGFQRERNPSVPPPLAIQPRYLS</sequence>
<comment type="caution">
    <text evidence="2">The sequence shown here is derived from an EMBL/GenBank/DDBJ whole genome shotgun (WGS) entry which is preliminary data.</text>
</comment>
<proteinExistence type="predicted"/>
<keyword evidence="3" id="KW-1185">Reference proteome</keyword>
<name>A0AA40AG42_9PEZI</name>
<dbReference type="Proteomes" id="UP001172102">
    <property type="component" value="Unassembled WGS sequence"/>
</dbReference>
<feature type="region of interest" description="Disordered" evidence="1">
    <location>
        <begin position="71"/>
        <end position="96"/>
    </location>
</feature>
<protein>
    <submittedName>
        <fullName evidence="2">Uncharacterized protein</fullName>
    </submittedName>
</protein>
<feature type="compositionally biased region" description="Basic and acidic residues" evidence="1">
    <location>
        <begin position="1"/>
        <end position="19"/>
    </location>
</feature>
<evidence type="ECO:0000256" key="1">
    <source>
        <dbReference type="SAM" id="MobiDB-lite"/>
    </source>
</evidence>
<feature type="region of interest" description="Disordered" evidence="1">
    <location>
        <begin position="1"/>
        <end position="24"/>
    </location>
</feature>
<dbReference type="AlphaFoldDB" id="A0AA40AG42"/>
<gene>
    <name evidence="2" type="ORF">B0H67DRAFT_236687</name>
</gene>
<organism evidence="2 3">
    <name type="scientific">Lasiosphaeris hirsuta</name>
    <dbReference type="NCBI Taxonomy" id="260670"/>
    <lineage>
        <taxon>Eukaryota</taxon>
        <taxon>Fungi</taxon>
        <taxon>Dikarya</taxon>
        <taxon>Ascomycota</taxon>
        <taxon>Pezizomycotina</taxon>
        <taxon>Sordariomycetes</taxon>
        <taxon>Sordariomycetidae</taxon>
        <taxon>Sordariales</taxon>
        <taxon>Lasiosphaeriaceae</taxon>
        <taxon>Lasiosphaeris</taxon>
    </lineage>
</organism>